<feature type="domain" description="Ground-like" evidence="1">
    <location>
        <begin position="44"/>
        <end position="122"/>
    </location>
</feature>
<accession>A0A0N5ATZ7</accession>
<evidence type="ECO:0000313" key="3">
    <source>
        <dbReference type="WBParaSite" id="SMUV_0000831801-mRNA-1"/>
    </source>
</evidence>
<proteinExistence type="predicted"/>
<dbReference type="Proteomes" id="UP000046393">
    <property type="component" value="Unplaced"/>
</dbReference>
<organism evidence="2 3">
    <name type="scientific">Syphacia muris</name>
    <dbReference type="NCBI Taxonomy" id="451379"/>
    <lineage>
        <taxon>Eukaryota</taxon>
        <taxon>Metazoa</taxon>
        <taxon>Ecdysozoa</taxon>
        <taxon>Nematoda</taxon>
        <taxon>Chromadorea</taxon>
        <taxon>Rhabditida</taxon>
        <taxon>Spirurina</taxon>
        <taxon>Oxyuridomorpha</taxon>
        <taxon>Oxyuroidea</taxon>
        <taxon>Oxyuridae</taxon>
        <taxon>Syphacia</taxon>
    </lineage>
</organism>
<dbReference type="Pfam" id="PF04155">
    <property type="entry name" value="Ground-like"/>
    <property type="match status" value="1"/>
</dbReference>
<dbReference type="InterPro" id="IPR007284">
    <property type="entry name" value="Ground-like_dom"/>
</dbReference>
<evidence type="ECO:0000259" key="1">
    <source>
        <dbReference type="Pfam" id="PF04155"/>
    </source>
</evidence>
<name>A0A0N5ATZ7_9BILA</name>
<protein>
    <submittedName>
        <fullName evidence="3">Ground-like domain-containing protein</fullName>
    </submittedName>
</protein>
<dbReference type="AlphaFoldDB" id="A0A0N5ATZ7"/>
<dbReference type="PANTHER" id="PTHR31967">
    <property type="entry name" value="GROUNDHOG (HEDGEHOG-LIKE FAMILY)-RELATED"/>
    <property type="match status" value="1"/>
</dbReference>
<dbReference type="PANTHER" id="PTHR31967:SF20">
    <property type="entry name" value="GROUND-LIKE DOMAIN-CONTAINING PROTEIN"/>
    <property type="match status" value="1"/>
</dbReference>
<keyword evidence="2" id="KW-1185">Reference proteome</keyword>
<dbReference type="WBParaSite" id="SMUV_0000831801-mRNA-1">
    <property type="protein sequence ID" value="SMUV_0000831801-mRNA-1"/>
    <property type="gene ID" value="SMUV_0000831801"/>
</dbReference>
<reference evidence="3" key="1">
    <citation type="submission" date="2017-02" db="UniProtKB">
        <authorList>
            <consortium name="WormBaseParasite"/>
        </authorList>
    </citation>
    <scope>IDENTIFICATION</scope>
</reference>
<evidence type="ECO:0000313" key="2">
    <source>
        <dbReference type="Proteomes" id="UP000046393"/>
    </source>
</evidence>
<dbReference type="STRING" id="451379.A0A0N5ATZ7"/>
<sequence length="146" mass="16328">MHQAQQFGVLPSTTITTLIIRCEPVRPRGPQCYKTKANFVPGFICCNKMLENLMHVTFEKLKTDGRLNGCNSQILANSLQAKAEATFNTSFEAISAKGNFASKVHFYGSYLCKLKKDGRYVLSIFVSEQKVVDLNGMLVYVVYLCS</sequence>